<accession>A0A0J8S4Q9</accession>
<feature type="compositionally biased region" description="Polar residues" evidence="1">
    <location>
        <begin position="83"/>
        <end position="93"/>
    </location>
</feature>
<feature type="region of interest" description="Disordered" evidence="1">
    <location>
        <begin position="75"/>
        <end position="104"/>
    </location>
</feature>
<gene>
    <name evidence="2" type="ORF">CIHG_10245</name>
</gene>
<proteinExistence type="predicted"/>
<dbReference type="AlphaFoldDB" id="A0A0J8S4Q9"/>
<organism evidence="2 3">
    <name type="scientific">Coccidioides immitis H538.4</name>
    <dbReference type="NCBI Taxonomy" id="396776"/>
    <lineage>
        <taxon>Eukaryota</taxon>
        <taxon>Fungi</taxon>
        <taxon>Dikarya</taxon>
        <taxon>Ascomycota</taxon>
        <taxon>Pezizomycotina</taxon>
        <taxon>Eurotiomycetes</taxon>
        <taxon>Eurotiomycetidae</taxon>
        <taxon>Onygenales</taxon>
        <taxon>Onygenaceae</taxon>
        <taxon>Coccidioides</taxon>
    </lineage>
</organism>
<evidence type="ECO:0000256" key="1">
    <source>
        <dbReference type="SAM" id="MobiDB-lite"/>
    </source>
</evidence>
<evidence type="ECO:0000313" key="2">
    <source>
        <dbReference type="EMBL" id="KMU92425.1"/>
    </source>
</evidence>
<evidence type="ECO:0000313" key="3">
    <source>
        <dbReference type="Proteomes" id="UP000054563"/>
    </source>
</evidence>
<dbReference type="EMBL" id="DS017078">
    <property type="protein sequence ID" value="KMU92425.1"/>
    <property type="molecule type" value="Genomic_DNA"/>
</dbReference>
<reference evidence="3" key="1">
    <citation type="journal article" date="2010" name="Genome Res.">
        <title>Population genomic sequencing of Coccidioides fungi reveals recent hybridization and transposon control.</title>
        <authorList>
            <person name="Neafsey D.E."/>
            <person name="Barker B.M."/>
            <person name="Sharpton T.J."/>
            <person name="Stajich J.E."/>
            <person name="Park D.J."/>
            <person name="Whiston E."/>
            <person name="Hung C.-Y."/>
            <person name="McMahan C."/>
            <person name="White J."/>
            <person name="Sykes S."/>
            <person name="Heiman D."/>
            <person name="Young S."/>
            <person name="Zeng Q."/>
            <person name="Abouelleil A."/>
            <person name="Aftuck L."/>
            <person name="Bessette D."/>
            <person name="Brown A."/>
            <person name="FitzGerald M."/>
            <person name="Lui A."/>
            <person name="Macdonald J.P."/>
            <person name="Priest M."/>
            <person name="Orbach M.J."/>
            <person name="Galgiani J.N."/>
            <person name="Kirkland T.N."/>
            <person name="Cole G.T."/>
            <person name="Birren B.W."/>
            <person name="Henn M.R."/>
            <person name="Taylor J.W."/>
            <person name="Rounsley S.D."/>
        </authorList>
    </citation>
    <scope>NUCLEOTIDE SEQUENCE [LARGE SCALE GENOMIC DNA]</scope>
    <source>
        <strain evidence="3">H538.4</strain>
    </source>
</reference>
<dbReference type="Proteomes" id="UP000054563">
    <property type="component" value="Unassembled WGS sequence"/>
</dbReference>
<sequence>MIQSQPPKWHHNNCQKRLSILSKVNTMWNSSTGHTDNSCHQEFVFLIHTDLDHPSIRQHQVFRSIHVTTTLNKMNINEGADSSEATTSKTSADNTDKAQINHLD</sequence>
<protein>
    <submittedName>
        <fullName evidence="2">Uncharacterized protein</fullName>
    </submittedName>
</protein>
<dbReference type="VEuPathDB" id="FungiDB:CIHG_10245"/>
<name>A0A0J8S4Q9_COCIT</name>